<keyword evidence="1" id="KW-0032">Aminotransferase</keyword>
<comment type="caution">
    <text evidence="1">The sequence shown here is derived from an EMBL/GenBank/DDBJ whole genome shotgun (WGS) entry which is preliminary data.</text>
</comment>
<dbReference type="AlphaFoldDB" id="A0A841BKK2"/>
<dbReference type="Gene3D" id="3.20.10.10">
    <property type="entry name" value="D-amino Acid Aminotransferase, subunit A, domain 2"/>
    <property type="match status" value="1"/>
</dbReference>
<dbReference type="InterPro" id="IPR001544">
    <property type="entry name" value="Aminotrans_IV"/>
</dbReference>
<proteinExistence type="predicted"/>
<evidence type="ECO:0000313" key="1">
    <source>
        <dbReference type="EMBL" id="MBB5867719.1"/>
    </source>
</evidence>
<dbReference type="SUPFAM" id="SSF56752">
    <property type="entry name" value="D-aminoacid aminotransferase-like PLP-dependent enzymes"/>
    <property type="match status" value="1"/>
</dbReference>
<dbReference type="GO" id="GO:0008483">
    <property type="term" value="F:transaminase activity"/>
    <property type="evidence" value="ECO:0007669"/>
    <property type="project" value="UniProtKB-KW"/>
</dbReference>
<keyword evidence="2" id="KW-1185">Reference proteome</keyword>
<dbReference type="RefSeq" id="WP_184832817.1">
    <property type="nucleotide sequence ID" value="NZ_JACHMN010000001.1"/>
</dbReference>
<keyword evidence="1" id="KW-0456">Lyase</keyword>
<dbReference type="GO" id="GO:0016829">
    <property type="term" value="F:lyase activity"/>
    <property type="evidence" value="ECO:0007669"/>
    <property type="project" value="UniProtKB-KW"/>
</dbReference>
<dbReference type="Gene3D" id="3.30.470.10">
    <property type="match status" value="1"/>
</dbReference>
<dbReference type="InterPro" id="IPR043131">
    <property type="entry name" value="BCAT-like_N"/>
</dbReference>
<keyword evidence="1" id="KW-0808">Transferase</keyword>
<dbReference type="InterPro" id="IPR043132">
    <property type="entry name" value="BCAT-like_C"/>
</dbReference>
<organism evidence="1 2">
    <name type="scientific">Allocatelliglobosispora scoriae</name>
    <dbReference type="NCBI Taxonomy" id="643052"/>
    <lineage>
        <taxon>Bacteria</taxon>
        <taxon>Bacillati</taxon>
        <taxon>Actinomycetota</taxon>
        <taxon>Actinomycetes</taxon>
        <taxon>Micromonosporales</taxon>
        <taxon>Micromonosporaceae</taxon>
        <taxon>Allocatelliglobosispora</taxon>
    </lineage>
</organism>
<sequence length="261" mass="28781">MNAAQQPYVEIDGEPATVANLLFPALVNYGHFTAMQVRSGRVRGLALHLRRLDQANRELFGAGLDGELVRDRIRHATAERPDASVRAVVFRAAPDAEVSVLVSVTPPHEFDDRPQSLRSVEYQRPAAHLKHIGGFGQIYHSTRARHDGYDDALLTDATGLISETAIANIGFRDGDAVLWPNLPALAGITMQLLELALLEAGVPVRRRPLRPADVESLQAAFVSNTLGIAPVNRIDDRRIAEDETFLAMICKYYDAVSWDRI</sequence>
<dbReference type="Proteomes" id="UP000587527">
    <property type="component" value="Unassembled WGS sequence"/>
</dbReference>
<dbReference type="InterPro" id="IPR036038">
    <property type="entry name" value="Aminotransferase-like"/>
</dbReference>
<evidence type="ECO:0000313" key="2">
    <source>
        <dbReference type="Proteomes" id="UP000587527"/>
    </source>
</evidence>
<dbReference type="NCBIfam" id="NF006734">
    <property type="entry name" value="PRK09266.1"/>
    <property type="match status" value="1"/>
</dbReference>
<name>A0A841BKK2_9ACTN</name>
<reference evidence="1 2" key="1">
    <citation type="submission" date="2020-08" db="EMBL/GenBank/DDBJ databases">
        <title>Sequencing the genomes of 1000 actinobacteria strains.</title>
        <authorList>
            <person name="Klenk H.-P."/>
        </authorList>
    </citation>
    <scope>NUCLEOTIDE SEQUENCE [LARGE SCALE GENOMIC DNA]</scope>
    <source>
        <strain evidence="1 2">DSM 45362</strain>
    </source>
</reference>
<dbReference type="Pfam" id="PF01063">
    <property type="entry name" value="Aminotran_4"/>
    <property type="match status" value="1"/>
</dbReference>
<accession>A0A841BKK2</accession>
<gene>
    <name evidence="1" type="ORF">F4553_001098</name>
</gene>
<protein>
    <submittedName>
        <fullName evidence="1">Branched-subunit amino acid aminotransferase/4-amino-4-deoxychorismate lyase</fullName>
    </submittedName>
</protein>
<dbReference type="EMBL" id="JACHMN010000001">
    <property type="protein sequence ID" value="MBB5867719.1"/>
    <property type="molecule type" value="Genomic_DNA"/>
</dbReference>